<dbReference type="AlphaFoldDB" id="A0A0D0ALL6"/>
<evidence type="ECO:0000313" key="2">
    <source>
        <dbReference type="EMBL" id="KIK51085.1"/>
    </source>
</evidence>
<organism evidence="2 3">
    <name type="scientific">Collybiopsis luxurians FD-317 M1</name>
    <dbReference type="NCBI Taxonomy" id="944289"/>
    <lineage>
        <taxon>Eukaryota</taxon>
        <taxon>Fungi</taxon>
        <taxon>Dikarya</taxon>
        <taxon>Basidiomycota</taxon>
        <taxon>Agaricomycotina</taxon>
        <taxon>Agaricomycetes</taxon>
        <taxon>Agaricomycetidae</taxon>
        <taxon>Agaricales</taxon>
        <taxon>Marasmiineae</taxon>
        <taxon>Omphalotaceae</taxon>
        <taxon>Collybiopsis</taxon>
        <taxon>Collybiopsis luxurians</taxon>
    </lineage>
</organism>
<accession>A0A0D0ALL6</accession>
<feature type="compositionally biased region" description="Polar residues" evidence="1">
    <location>
        <begin position="35"/>
        <end position="53"/>
    </location>
</feature>
<dbReference type="HOGENOM" id="CLU_495271_0_0_1"/>
<evidence type="ECO:0000256" key="1">
    <source>
        <dbReference type="SAM" id="MobiDB-lite"/>
    </source>
</evidence>
<feature type="compositionally biased region" description="Polar residues" evidence="1">
    <location>
        <begin position="91"/>
        <end position="107"/>
    </location>
</feature>
<evidence type="ECO:0000313" key="3">
    <source>
        <dbReference type="Proteomes" id="UP000053593"/>
    </source>
</evidence>
<gene>
    <name evidence="2" type="ORF">GYMLUDRAFT_65005</name>
</gene>
<name>A0A0D0ALL6_9AGAR</name>
<protein>
    <submittedName>
        <fullName evidence="2">Uncharacterized protein</fullName>
    </submittedName>
</protein>
<proteinExistence type="predicted"/>
<feature type="compositionally biased region" description="Low complexity" evidence="1">
    <location>
        <begin position="1"/>
        <end position="12"/>
    </location>
</feature>
<sequence>MMNNTTTKNNNKNGKKMQASKNTSKNPEEVPIPVANNTPFVDPGVTQNGVDKSSNAANILEDLYRDIQMNQDQRLLGDAHKGHSEQDMAQDGQNSMGNTNANTSSLLMCTDDPIKGTATTEPPPAQATPSEIPTNGYPSHGFTTVSKGKGKSIGGISAPVYTTGHWGMAKSSNLISFLRKPPPPSQPAPTSQLLARDPITNMELDPKIVTPSVSSLAAEHTGSPPTGETKGAGNPQARKCPRTDDTSRIGEGSMPTPASQAAYTVTGSLPQHNNAPPPPPATPVAATPPPNTAAPLAPLAINAPPAAPIVNAPPTRNGQVVNVPFQFNINLPNNGAFQANQTFGPVLAPPPGGFPHIYGFNTENLHQHQSQGHRLEWNTEFNRRGGMILRPHNGIQNQRQQETAVASARAALRDALPLHRKPIVAYTDPEPTSTFIPEALFVTDLTPADTQFLWTNDTINTPHGTFHIHEYDTPPSPFLTTVEGLTFPIDRQNEVLQLVHFTVARNPTFTNFLTQHCNAVPAQFATANDVITVVLNTVQVEPLIMGEAGG</sequence>
<keyword evidence="3" id="KW-1185">Reference proteome</keyword>
<feature type="region of interest" description="Disordered" evidence="1">
    <location>
        <begin position="1"/>
        <end position="53"/>
    </location>
</feature>
<feature type="compositionally biased region" description="Polar residues" evidence="1">
    <location>
        <begin position="256"/>
        <end position="272"/>
    </location>
</feature>
<reference evidence="2 3" key="1">
    <citation type="submission" date="2014-04" db="EMBL/GenBank/DDBJ databases">
        <title>Evolutionary Origins and Diversification of the Mycorrhizal Mutualists.</title>
        <authorList>
            <consortium name="DOE Joint Genome Institute"/>
            <consortium name="Mycorrhizal Genomics Consortium"/>
            <person name="Kohler A."/>
            <person name="Kuo A."/>
            <person name="Nagy L.G."/>
            <person name="Floudas D."/>
            <person name="Copeland A."/>
            <person name="Barry K.W."/>
            <person name="Cichocki N."/>
            <person name="Veneault-Fourrey C."/>
            <person name="LaButti K."/>
            <person name="Lindquist E.A."/>
            <person name="Lipzen A."/>
            <person name="Lundell T."/>
            <person name="Morin E."/>
            <person name="Murat C."/>
            <person name="Riley R."/>
            <person name="Ohm R."/>
            <person name="Sun H."/>
            <person name="Tunlid A."/>
            <person name="Henrissat B."/>
            <person name="Grigoriev I.V."/>
            <person name="Hibbett D.S."/>
            <person name="Martin F."/>
        </authorList>
    </citation>
    <scope>NUCLEOTIDE SEQUENCE [LARGE SCALE GENOMIC DNA]</scope>
    <source>
        <strain evidence="2 3">FD-317 M1</strain>
    </source>
</reference>
<feature type="compositionally biased region" description="Polar residues" evidence="1">
    <location>
        <begin position="131"/>
        <end position="145"/>
    </location>
</feature>
<dbReference type="Proteomes" id="UP000053593">
    <property type="component" value="Unassembled WGS sequence"/>
</dbReference>
<dbReference type="EMBL" id="KN834873">
    <property type="protein sequence ID" value="KIK51085.1"/>
    <property type="molecule type" value="Genomic_DNA"/>
</dbReference>
<feature type="region of interest" description="Disordered" evidence="1">
    <location>
        <begin position="79"/>
        <end position="152"/>
    </location>
</feature>
<feature type="compositionally biased region" description="Pro residues" evidence="1">
    <location>
        <begin position="275"/>
        <end position="292"/>
    </location>
</feature>
<feature type="region of interest" description="Disordered" evidence="1">
    <location>
        <begin position="213"/>
        <end position="292"/>
    </location>
</feature>